<name>A0A9D4NBC8_DREPO</name>
<sequence length="617" mass="68943">MLEKKWEPPKPSQNVAQYGTSSYDAVPAFDTEKPRRSDKAVSKDQPIPDMSSTETKSKEDLRILLIGHTGHGKSALGNSLLGITKEEGFHDELSLQSVTDECKRMARQRFGRRLEVVDTPGFFDTSQSDEYVYQAIGHCVGLTLPGFNAVCLVQKPDRFSKEIVQTVDTFFKFFGKGVDEYAFVILTHIDSEAKMKAYTNIGESKTEDPALKSFIELKKRCNGKILFIDNNEYISKEKKEEMVWNILTAVDEANAKAKKPYFQNKLTREIAQNAQDFYMNHVRGLGSVRAKEDLRILLLGLPGHGKSATGNSLLRKSNSSNVASTKGNTAISSKYASAERNAGIQIQSGVNNERKITIVDFMVKNPTSDGDIDWRGQLLKTEKMLHPGFHAVFFVIDPHRITDVKDQFQPIIEYFRDDANDYAFVIMTFTKDENEREKHFPYNLEAKHVAFASISKFCKSKELYIENCASTEEKGEMIKEIFTAIDSANVKKQIPHFSSRFKQQIEAEEAVAAAKAAAAAEAARAAADLAAAKAAKRAESARTAEALEAARKAAEDAAKAAEEARVTKEAEAALAAKAAQDAENAHQEQLRREREMFESYKTQIENDYKKKSKCSLM</sequence>
<dbReference type="InterPro" id="IPR045058">
    <property type="entry name" value="GIMA/IAN/Toc"/>
</dbReference>
<keyword evidence="2" id="KW-0547">Nucleotide-binding</keyword>
<feature type="coiled-coil region" evidence="4">
    <location>
        <begin position="537"/>
        <end position="596"/>
    </location>
</feature>
<dbReference type="EMBL" id="JAIWYP010000001">
    <property type="protein sequence ID" value="KAH3893283.1"/>
    <property type="molecule type" value="Genomic_DNA"/>
</dbReference>
<evidence type="ECO:0000313" key="8">
    <source>
        <dbReference type="Proteomes" id="UP000828390"/>
    </source>
</evidence>
<reference evidence="7" key="2">
    <citation type="submission" date="2020-11" db="EMBL/GenBank/DDBJ databases">
        <authorList>
            <person name="McCartney M.A."/>
            <person name="Auch B."/>
            <person name="Kono T."/>
            <person name="Mallez S."/>
            <person name="Becker A."/>
            <person name="Gohl D.M."/>
            <person name="Silverstein K.A.T."/>
            <person name="Koren S."/>
            <person name="Bechman K.B."/>
            <person name="Herman A."/>
            <person name="Abrahante J.E."/>
            <person name="Garbe J."/>
        </authorList>
    </citation>
    <scope>NUCLEOTIDE SEQUENCE</scope>
    <source>
        <strain evidence="7">Duluth1</strain>
        <tissue evidence="7">Whole animal</tissue>
    </source>
</reference>
<reference evidence="7" key="1">
    <citation type="journal article" date="2019" name="bioRxiv">
        <title>The Genome of the Zebra Mussel, Dreissena polymorpha: A Resource for Invasive Species Research.</title>
        <authorList>
            <person name="McCartney M.A."/>
            <person name="Auch B."/>
            <person name="Kono T."/>
            <person name="Mallez S."/>
            <person name="Zhang Y."/>
            <person name="Obille A."/>
            <person name="Becker A."/>
            <person name="Abrahante J.E."/>
            <person name="Garbe J."/>
            <person name="Badalamenti J.P."/>
            <person name="Herman A."/>
            <person name="Mangelson H."/>
            <person name="Liachko I."/>
            <person name="Sullivan S."/>
            <person name="Sone E.D."/>
            <person name="Koren S."/>
            <person name="Silverstein K.A.T."/>
            <person name="Beckman K.B."/>
            <person name="Gohl D.M."/>
        </authorList>
    </citation>
    <scope>NUCLEOTIDE SEQUENCE</scope>
    <source>
        <strain evidence="7">Duluth1</strain>
        <tissue evidence="7">Whole animal</tissue>
    </source>
</reference>
<feature type="region of interest" description="Disordered" evidence="5">
    <location>
        <begin position="1"/>
        <end position="56"/>
    </location>
</feature>
<evidence type="ECO:0000313" key="7">
    <source>
        <dbReference type="EMBL" id="KAH3893283.1"/>
    </source>
</evidence>
<evidence type="ECO:0000259" key="6">
    <source>
        <dbReference type="PROSITE" id="PS51720"/>
    </source>
</evidence>
<comment type="similarity">
    <text evidence="1">Belongs to the TRAFAC class TrmE-Era-EngA-EngB-Septin-like GTPase superfamily. AIG1/Toc34/Toc159-like paraseptin GTPase family. IAN subfamily.</text>
</comment>
<dbReference type="InterPro" id="IPR027417">
    <property type="entry name" value="P-loop_NTPase"/>
</dbReference>
<dbReference type="InterPro" id="IPR006703">
    <property type="entry name" value="G_AIG1"/>
</dbReference>
<feature type="domain" description="AIG1-type G" evidence="6">
    <location>
        <begin position="58"/>
        <end position="271"/>
    </location>
</feature>
<dbReference type="PROSITE" id="PS51720">
    <property type="entry name" value="G_AIG1"/>
    <property type="match status" value="1"/>
</dbReference>
<evidence type="ECO:0000256" key="4">
    <source>
        <dbReference type="SAM" id="Coils"/>
    </source>
</evidence>
<dbReference type="PANTHER" id="PTHR10903">
    <property type="entry name" value="GTPASE, IMAP FAMILY MEMBER-RELATED"/>
    <property type="match status" value="1"/>
</dbReference>
<protein>
    <recommendedName>
        <fullName evidence="6">AIG1-type G domain-containing protein</fullName>
    </recommendedName>
</protein>
<dbReference type="GO" id="GO:0005525">
    <property type="term" value="F:GTP binding"/>
    <property type="evidence" value="ECO:0007669"/>
    <property type="project" value="UniProtKB-KW"/>
</dbReference>
<comment type="caution">
    <text evidence="7">The sequence shown here is derived from an EMBL/GenBank/DDBJ whole genome shotgun (WGS) entry which is preliminary data.</text>
</comment>
<gene>
    <name evidence="7" type="ORF">DPMN_017429</name>
</gene>
<dbReference type="PANTHER" id="PTHR10903:SF184">
    <property type="entry name" value="GTP-BINDING PROTEIN A"/>
    <property type="match status" value="1"/>
</dbReference>
<evidence type="ECO:0000256" key="5">
    <source>
        <dbReference type="SAM" id="MobiDB-lite"/>
    </source>
</evidence>
<dbReference type="Gene3D" id="3.40.50.300">
    <property type="entry name" value="P-loop containing nucleotide triphosphate hydrolases"/>
    <property type="match status" value="2"/>
</dbReference>
<evidence type="ECO:0000256" key="2">
    <source>
        <dbReference type="ARBA" id="ARBA00022741"/>
    </source>
</evidence>
<organism evidence="7 8">
    <name type="scientific">Dreissena polymorpha</name>
    <name type="common">Zebra mussel</name>
    <name type="synonym">Mytilus polymorpha</name>
    <dbReference type="NCBI Taxonomy" id="45954"/>
    <lineage>
        <taxon>Eukaryota</taxon>
        <taxon>Metazoa</taxon>
        <taxon>Spiralia</taxon>
        <taxon>Lophotrochozoa</taxon>
        <taxon>Mollusca</taxon>
        <taxon>Bivalvia</taxon>
        <taxon>Autobranchia</taxon>
        <taxon>Heteroconchia</taxon>
        <taxon>Euheterodonta</taxon>
        <taxon>Imparidentia</taxon>
        <taxon>Neoheterodontei</taxon>
        <taxon>Myida</taxon>
        <taxon>Dreissenoidea</taxon>
        <taxon>Dreissenidae</taxon>
        <taxon>Dreissena</taxon>
    </lineage>
</organism>
<keyword evidence="3" id="KW-0342">GTP-binding</keyword>
<evidence type="ECO:0000256" key="1">
    <source>
        <dbReference type="ARBA" id="ARBA00008535"/>
    </source>
</evidence>
<dbReference type="Pfam" id="PF04548">
    <property type="entry name" value="AIG1"/>
    <property type="match status" value="2"/>
</dbReference>
<keyword evidence="4" id="KW-0175">Coiled coil</keyword>
<proteinExistence type="inferred from homology"/>
<dbReference type="SUPFAM" id="SSF52540">
    <property type="entry name" value="P-loop containing nucleoside triphosphate hydrolases"/>
    <property type="match status" value="2"/>
</dbReference>
<feature type="compositionally biased region" description="Polar residues" evidence="5">
    <location>
        <begin position="12"/>
        <end position="23"/>
    </location>
</feature>
<evidence type="ECO:0000256" key="3">
    <source>
        <dbReference type="ARBA" id="ARBA00023134"/>
    </source>
</evidence>
<feature type="compositionally biased region" description="Basic and acidic residues" evidence="5">
    <location>
        <begin position="30"/>
        <end position="42"/>
    </location>
</feature>
<keyword evidence="8" id="KW-1185">Reference proteome</keyword>
<accession>A0A9D4NBC8</accession>
<dbReference type="AlphaFoldDB" id="A0A9D4NBC8"/>
<dbReference type="Proteomes" id="UP000828390">
    <property type="component" value="Unassembled WGS sequence"/>
</dbReference>